<feature type="transmembrane region" description="Helical" evidence="2">
    <location>
        <begin position="206"/>
        <end position="222"/>
    </location>
</feature>
<feature type="region of interest" description="Disordered" evidence="1">
    <location>
        <begin position="536"/>
        <end position="559"/>
    </location>
</feature>
<keyword evidence="2" id="KW-0472">Membrane</keyword>
<keyword evidence="4" id="KW-1185">Reference proteome</keyword>
<evidence type="ECO:0000313" key="3">
    <source>
        <dbReference type="EMBL" id="GAA2030282.1"/>
    </source>
</evidence>
<comment type="caution">
    <text evidence="3">The sequence shown here is derived from an EMBL/GenBank/DDBJ whole genome shotgun (WGS) entry which is preliminary data.</text>
</comment>
<dbReference type="EMBL" id="BAAAQN010000016">
    <property type="protein sequence ID" value="GAA2030282.1"/>
    <property type="molecule type" value="Genomic_DNA"/>
</dbReference>
<dbReference type="RefSeq" id="WP_344666435.1">
    <property type="nucleotide sequence ID" value="NZ_BAAAQN010000016.1"/>
</dbReference>
<organism evidence="3 4">
    <name type="scientific">Catenulispora yoronensis</name>
    <dbReference type="NCBI Taxonomy" id="450799"/>
    <lineage>
        <taxon>Bacteria</taxon>
        <taxon>Bacillati</taxon>
        <taxon>Actinomycetota</taxon>
        <taxon>Actinomycetes</taxon>
        <taxon>Catenulisporales</taxon>
        <taxon>Catenulisporaceae</taxon>
        <taxon>Catenulispora</taxon>
    </lineage>
</organism>
<gene>
    <name evidence="3" type="ORF">GCM10009839_32480</name>
</gene>
<protein>
    <recommendedName>
        <fullName evidence="5">Dolichyl-phosphate-mannose-protein mannosyltransferase</fullName>
    </recommendedName>
</protein>
<feature type="transmembrane region" description="Helical" evidence="2">
    <location>
        <begin position="147"/>
        <end position="168"/>
    </location>
</feature>
<keyword evidence="2" id="KW-0812">Transmembrane</keyword>
<evidence type="ECO:0000313" key="4">
    <source>
        <dbReference type="Proteomes" id="UP001500751"/>
    </source>
</evidence>
<evidence type="ECO:0008006" key="5">
    <source>
        <dbReference type="Google" id="ProtNLM"/>
    </source>
</evidence>
<accession>A0ABP5FRZ4</accession>
<proteinExistence type="predicted"/>
<keyword evidence="2" id="KW-1133">Transmembrane helix</keyword>
<feature type="compositionally biased region" description="Basic and acidic residues" evidence="1">
    <location>
        <begin position="538"/>
        <end position="548"/>
    </location>
</feature>
<feature type="transmembrane region" description="Helical" evidence="2">
    <location>
        <begin position="476"/>
        <end position="495"/>
    </location>
</feature>
<dbReference type="Proteomes" id="UP001500751">
    <property type="component" value="Unassembled WGS sequence"/>
</dbReference>
<feature type="transmembrane region" description="Helical" evidence="2">
    <location>
        <begin position="46"/>
        <end position="65"/>
    </location>
</feature>
<feature type="transmembrane region" description="Helical" evidence="2">
    <location>
        <begin position="507"/>
        <end position="527"/>
    </location>
</feature>
<evidence type="ECO:0000256" key="1">
    <source>
        <dbReference type="SAM" id="MobiDB-lite"/>
    </source>
</evidence>
<name>A0ABP5FRZ4_9ACTN</name>
<feature type="transmembrane region" description="Helical" evidence="2">
    <location>
        <begin position="175"/>
        <end position="194"/>
    </location>
</feature>
<feature type="transmembrane region" description="Helical" evidence="2">
    <location>
        <begin position="445"/>
        <end position="464"/>
    </location>
</feature>
<feature type="transmembrane region" description="Helical" evidence="2">
    <location>
        <begin position="118"/>
        <end position="141"/>
    </location>
</feature>
<reference evidence="4" key="1">
    <citation type="journal article" date="2019" name="Int. J. Syst. Evol. Microbiol.">
        <title>The Global Catalogue of Microorganisms (GCM) 10K type strain sequencing project: providing services to taxonomists for standard genome sequencing and annotation.</title>
        <authorList>
            <consortium name="The Broad Institute Genomics Platform"/>
            <consortium name="The Broad Institute Genome Sequencing Center for Infectious Disease"/>
            <person name="Wu L."/>
            <person name="Ma J."/>
        </authorList>
    </citation>
    <scope>NUCLEOTIDE SEQUENCE [LARGE SCALE GENOMIC DNA]</scope>
    <source>
        <strain evidence="4">JCM 16014</strain>
    </source>
</reference>
<sequence>MSGPDAAPRVPAGAAVDRLVGSVGRLGDGLRRGARVAQAHPASSTGLAWTLLILLRLFVGGMVGLADNYDGHRLMCQLGVAPEPIPDGQSLWAFAAPRYDAYTWYGEACSAGGTGQPYLTTAVIPLWIAKVLTTAFGAPLFGPHDVLDLRVLGVVYAALVGVALGWCVRELPGSVWVRVVVASGIGVVASDSAIAPDFISPLSDPAGVIGLLFVVPALLRLLRVETVRWREIAAMVAVALWTVGAKTQMVSVLVAVVPALLMRPTAIPAAVERLVRGAGGRWAKPVSAICARALGAAACLVLVMFAVGFQMTQPRWLNEIVLYNGVFQEILGHSDDVPGDLRALGLSPTLASAAGATIVSSDSAATLPAYSDFLDHASFDSELRFYATHPTRLIGVADRGLIGLSKARPPYLGTYPAGSGHQPYAKECRVCVAEAAFTMAEPFRWIVFPALWLGSIAVGMYVAVRGRRCGAALSTGYVLMTASLASAAQFWIVMFSEGDSDVAKHMVFTVFGICLLGPLLLAALVGFDQATATATDPRLPDGRVRSEAEAEASPALSAP</sequence>
<feature type="transmembrane region" description="Helical" evidence="2">
    <location>
        <begin position="282"/>
        <end position="307"/>
    </location>
</feature>
<evidence type="ECO:0000256" key="2">
    <source>
        <dbReference type="SAM" id="Phobius"/>
    </source>
</evidence>